<evidence type="ECO:0000256" key="6">
    <source>
        <dbReference type="ARBA" id="ARBA00022777"/>
    </source>
</evidence>
<organism evidence="14 15">
    <name type="scientific">Arthrobacter halodurans</name>
    <dbReference type="NCBI Taxonomy" id="516699"/>
    <lineage>
        <taxon>Bacteria</taxon>
        <taxon>Bacillati</taxon>
        <taxon>Actinomycetota</taxon>
        <taxon>Actinomycetes</taxon>
        <taxon>Micrococcales</taxon>
        <taxon>Micrococcaceae</taxon>
        <taxon>Arthrobacter</taxon>
    </lineage>
</organism>
<gene>
    <name evidence="14" type="ORF">ACETWP_01000</name>
</gene>
<dbReference type="Pfam" id="PF23539">
    <property type="entry name" value="DUF7134"/>
    <property type="match status" value="1"/>
</dbReference>
<dbReference type="EC" id="2.7.13.3" evidence="2"/>
<feature type="region of interest" description="Disordered" evidence="9">
    <location>
        <begin position="342"/>
        <end position="376"/>
    </location>
</feature>
<feature type="transmembrane region" description="Helical" evidence="10">
    <location>
        <begin position="138"/>
        <end position="159"/>
    </location>
</feature>
<dbReference type="SUPFAM" id="SSF55874">
    <property type="entry name" value="ATPase domain of HSP90 chaperone/DNA topoisomerase II/histidine kinase"/>
    <property type="match status" value="1"/>
</dbReference>
<dbReference type="Pfam" id="PF02518">
    <property type="entry name" value="HATPase_c"/>
    <property type="match status" value="1"/>
</dbReference>
<keyword evidence="5" id="KW-0547">Nucleotide-binding</keyword>
<keyword evidence="8" id="KW-0902">Two-component regulatory system</keyword>
<comment type="catalytic activity">
    <reaction evidence="1">
        <text>ATP + protein L-histidine = ADP + protein N-phospho-L-histidine.</text>
        <dbReference type="EC" id="2.7.13.3"/>
    </reaction>
</comment>
<comment type="caution">
    <text evidence="14">The sequence shown here is derived from an EMBL/GenBank/DDBJ whole genome shotgun (WGS) entry which is preliminary data.</text>
</comment>
<feature type="domain" description="Signal transduction histidine kinase subgroup 3 dimerisation and phosphoacceptor" evidence="12">
    <location>
        <begin position="191"/>
        <end position="256"/>
    </location>
</feature>
<keyword evidence="15" id="KW-1185">Reference proteome</keyword>
<feature type="transmembrane region" description="Helical" evidence="10">
    <location>
        <begin position="21"/>
        <end position="45"/>
    </location>
</feature>
<feature type="transmembrane region" description="Helical" evidence="10">
    <location>
        <begin position="107"/>
        <end position="126"/>
    </location>
</feature>
<dbReference type="EMBL" id="JBHDLJ010000001">
    <property type="protein sequence ID" value="MFB0833153.1"/>
    <property type="molecule type" value="Genomic_DNA"/>
</dbReference>
<dbReference type="CDD" id="cd16917">
    <property type="entry name" value="HATPase_UhpB-NarQ-NarX-like"/>
    <property type="match status" value="1"/>
</dbReference>
<dbReference type="InterPro" id="IPR050482">
    <property type="entry name" value="Sensor_HK_TwoCompSys"/>
</dbReference>
<dbReference type="InterPro" id="IPR003594">
    <property type="entry name" value="HATPase_dom"/>
</dbReference>
<evidence type="ECO:0000259" key="12">
    <source>
        <dbReference type="Pfam" id="PF07730"/>
    </source>
</evidence>
<evidence type="ECO:0000256" key="4">
    <source>
        <dbReference type="ARBA" id="ARBA00022679"/>
    </source>
</evidence>
<keyword evidence="10" id="KW-0472">Membrane</keyword>
<evidence type="ECO:0000256" key="10">
    <source>
        <dbReference type="SAM" id="Phobius"/>
    </source>
</evidence>
<dbReference type="Gene3D" id="1.20.5.1930">
    <property type="match status" value="1"/>
</dbReference>
<evidence type="ECO:0000313" key="14">
    <source>
        <dbReference type="EMBL" id="MFB0833153.1"/>
    </source>
</evidence>
<dbReference type="InterPro" id="IPR055558">
    <property type="entry name" value="DUF7134"/>
</dbReference>
<keyword evidence="4" id="KW-0808">Transferase</keyword>
<dbReference type="PANTHER" id="PTHR24421:SF10">
    <property type="entry name" value="NITRATE_NITRITE SENSOR PROTEIN NARQ"/>
    <property type="match status" value="1"/>
</dbReference>
<dbReference type="GO" id="GO:0016301">
    <property type="term" value="F:kinase activity"/>
    <property type="evidence" value="ECO:0007669"/>
    <property type="project" value="UniProtKB-KW"/>
</dbReference>
<accession>A0ABV4UM18</accession>
<dbReference type="InterPro" id="IPR036890">
    <property type="entry name" value="HATPase_C_sf"/>
</dbReference>
<proteinExistence type="predicted"/>
<evidence type="ECO:0000256" key="9">
    <source>
        <dbReference type="SAM" id="MobiDB-lite"/>
    </source>
</evidence>
<evidence type="ECO:0000256" key="1">
    <source>
        <dbReference type="ARBA" id="ARBA00000085"/>
    </source>
</evidence>
<evidence type="ECO:0000256" key="5">
    <source>
        <dbReference type="ARBA" id="ARBA00022741"/>
    </source>
</evidence>
<dbReference type="InterPro" id="IPR011712">
    <property type="entry name" value="Sig_transdc_His_kin_sub3_dim/P"/>
</dbReference>
<dbReference type="Gene3D" id="3.30.565.10">
    <property type="entry name" value="Histidine kinase-like ATPase, C-terminal domain"/>
    <property type="match status" value="1"/>
</dbReference>
<keyword evidence="3" id="KW-0597">Phosphoprotein</keyword>
<dbReference type="RefSeq" id="WP_373970321.1">
    <property type="nucleotide sequence ID" value="NZ_JBHDLJ010000001.1"/>
</dbReference>
<evidence type="ECO:0000256" key="8">
    <source>
        <dbReference type="ARBA" id="ARBA00023012"/>
    </source>
</evidence>
<dbReference type="Proteomes" id="UP001575652">
    <property type="component" value="Unassembled WGS sequence"/>
</dbReference>
<sequence length="412" mass="42988">MTPHRDLDRWLRANPAAVDRAVAGALFVVAALVPFVVGLFPHPAAFLLVTSLQTLPLAWRRSRPALAAALVAAGSLGQLAVVDTYLPSQVAVPLVVHALATHGRRRESFAGLGLGLAGAVLATARYGTVGGSATAQSLALSFLGLSLIVVVAWTLGDLARTRRLALRALEDRARRLEVERQQERDLAAADERSHIAREMHDIVAHSLSVIITQADGARYASARDPEVARHTLATISEAGRGSLREMRRLLGVLRGDEAASTRPLPTLADLPDLLESTRRTGLDVRATLGGRPRRPLPAGAELTAYRAVQEGLTNVVKHAGPAARATVALNWTGAGLEASVTDDGRGAAADGPRGRAAGRPGAYDGGPPSAHAGGQGLRGMAERVALYDGAASSGPLAGGGFAARIFIPYTED</sequence>
<name>A0ABV4UM18_9MICC</name>
<dbReference type="PANTHER" id="PTHR24421">
    <property type="entry name" value="NITRATE/NITRITE SENSOR PROTEIN NARX-RELATED"/>
    <property type="match status" value="1"/>
</dbReference>
<feature type="domain" description="Histidine kinase/HSP90-like ATPase" evidence="11">
    <location>
        <begin position="301"/>
        <end position="409"/>
    </location>
</feature>
<dbReference type="Pfam" id="PF07730">
    <property type="entry name" value="HisKA_3"/>
    <property type="match status" value="1"/>
</dbReference>
<evidence type="ECO:0000313" key="15">
    <source>
        <dbReference type="Proteomes" id="UP001575652"/>
    </source>
</evidence>
<evidence type="ECO:0000259" key="13">
    <source>
        <dbReference type="Pfam" id="PF23539"/>
    </source>
</evidence>
<keyword evidence="6 14" id="KW-0418">Kinase</keyword>
<feature type="domain" description="DUF7134" evidence="13">
    <location>
        <begin position="7"/>
        <end position="163"/>
    </location>
</feature>
<evidence type="ECO:0000256" key="7">
    <source>
        <dbReference type="ARBA" id="ARBA00022840"/>
    </source>
</evidence>
<feature type="transmembrane region" description="Helical" evidence="10">
    <location>
        <begin position="65"/>
        <end position="86"/>
    </location>
</feature>
<keyword evidence="10" id="KW-1133">Transmembrane helix</keyword>
<keyword evidence="10" id="KW-0812">Transmembrane</keyword>
<evidence type="ECO:0000256" key="3">
    <source>
        <dbReference type="ARBA" id="ARBA00022553"/>
    </source>
</evidence>
<evidence type="ECO:0000256" key="2">
    <source>
        <dbReference type="ARBA" id="ARBA00012438"/>
    </source>
</evidence>
<evidence type="ECO:0000259" key="11">
    <source>
        <dbReference type="Pfam" id="PF02518"/>
    </source>
</evidence>
<reference evidence="14 15" key="1">
    <citation type="submission" date="2024-09" db="EMBL/GenBank/DDBJ databases">
        <authorList>
            <person name="Salinas-Garcia M.A."/>
            <person name="Prieme A."/>
        </authorList>
    </citation>
    <scope>NUCLEOTIDE SEQUENCE [LARGE SCALE GENOMIC DNA]</scope>
    <source>
        <strain evidence="14 15">DSM 21081</strain>
    </source>
</reference>
<feature type="compositionally biased region" description="Low complexity" evidence="9">
    <location>
        <begin position="346"/>
        <end position="368"/>
    </location>
</feature>
<keyword evidence="7" id="KW-0067">ATP-binding</keyword>
<protein>
    <recommendedName>
        <fullName evidence="2">histidine kinase</fullName>
        <ecNumber evidence="2">2.7.13.3</ecNumber>
    </recommendedName>
</protein>